<evidence type="ECO:0000256" key="3">
    <source>
        <dbReference type="ARBA" id="ARBA00022723"/>
    </source>
</evidence>
<protein>
    <recommendedName>
        <fullName evidence="9">Carboxylic ester hydrolase</fullName>
        <ecNumber evidence="9">3.1.1.-</ecNumber>
    </recommendedName>
</protein>
<evidence type="ECO:0000313" key="12">
    <source>
        <dbReference type="EMBL" id="ODM23073.1"/>
    </source>
</evidence>
<feature type="domain" description="Xylanolytic transcriptional activator regulatory" evidence="11">
    <location>
        <begin position="585"/>
        <end position="662"/>
    </location>
</feature>
<dbReference type="SMART" id="SM00906">
    <property type="entry name" value="Fungal_trans"/>
    <property type="match status" value="1"/>
</dbReference>
<sequence>MPLLKDFASVALNDAAVVAKDFTREFYGHGPRYSYWNGCSTGGRQGLMLAQRYPTAYDGILANAPAINWPEFIVAEYWPQFVMNQMNTHPPPCVIDAITAAAVKACDGNDGVKDAVISEPSRCQFNASTTKIWDGMRSTNGSSLWYGLEKGAPLSGGLAITTCSPPSNCTGTPFSISSDWISQFILENLSADLTQMSHEQYQRIFEYSHKKYDPIIGTNNPDLSAFKQAGGKLVTWHGLADQLIFPKGTEKYYKEVETLDPSVRDFYRLFLAPGVQHCKGGDGAIPVDPLELIVNWVEKGVAPETLLGKTEDGSRSRELCPYPLVSVYKGGNSRDKSSVEDTPPERAKNVAVITPKCLQGGISCQYSVVEDGRRPASKTYVLSLRQRIESLELLLERHGIDRREREQPISRKTLDAAANAKKGGDDTAIDELAEGVKGKLALGESLNFDKDGELRSLTCLDPIITGLDDVGFSRPIQEHLISLYFKWEQPWFAVVDEDLFRQSMYRCGRYWSSLLHVAILAVGSRYSDRIDVRSDPDDPNTAGKFFLEQAKRRLHSEMEKPSLTTIQALAIIGIFYVAIGADAACWLYLGMADRLCLDMGLNLDPAGFEETNMMSHCEIQLRRQIYWTLYCHDKWASSYTGRICSMLDSQGAVKMPDDDEVSDTDSPARKAFRPLQRAMISICRIQERIMLSLYGTTQHYDPCR</sequence>
<keyword evidence="10" id="KW-0812">Transmembrane</keyword>
<dbReference type="GO" id="GO:0008270">
    <property type="term" value="F:zinc ion binding"/>
    <property type="evidence" value="ECO:0007669"/>
    <property type="project" value="InterPro"/>
</dbReference>
<dbReference type="GO" id="GO:0006351">
    <property type="term" value="P:DNA-templated transcription"/>
    <property type="evidence" value="ECO:0007669"/>
    <property type="project" value="InterPro"/>
</dbReference>
<evidence type="ECO:0000256" key="2">
    <source>
        <dbReference type="ARBA" id="ARBA00022487"/>
    </source>
</evidence>
<gene>
    <name evidence="12" type="ORF">SI65_00662</name>
</gene>
<proteinExistence type="inferred from homology"/>
<evidence type="ECO:0000256" key="9">
    <source>
        <dbReference type="RuleBase" id="RU361238"/>
    </source>
</evidence>
<keyword evidence="4" id="KW-0732">Signal</keyword>
<evidence type="ECO:0000256" key="5">
    <source>
        <dbReference type="ARBA" id="ARBA00022801"/>
    </source>
</evidence>
<evidence type="ECO:0000259" key="11">
    <source>
        <dbReference type="SMART" id="SM00906"/>
    </source>
</evidence>
<dbReference type="PANTHER" id="PTHR33938:SF8">
    <property type="entry name" value="CARBOXYLIC ESTER HYDROLASE"/>
    <property type="match status" value="1"/>
</dbReference>
<reference evidence="12 13" key="1">
    <citation type="journal article" date="2016" name="BMC Genomics">
        <title>Comparative genomic and transcriptomic analyses of the Fuzhuan brick tea-fermentation fungus Aspergillus cristatus.</title>
        <authorList>
            <person name="Ge Y."/>
            <person name="Wang Y."/>
            <person name="Liu Y."/>
            <person name="Tan Y."/>
            <person name="Ren X."/>
            <person name="Zhang X."/>
            <person name="Hyde K.D."/>
            <person name="Liu Y."/>
            <person name="Liu Z."/>
        </authorList>
    </citation>
    <scope>NUCLEOTIDE SEQUENCE [LARGE SCALE GENOMIC DNA]</scope>
    <source>
        <strain evidence="12 13">GZAAS20.1005</strain>
    </source>
</reference>
<dbReference type="Pfam" id="PF07519">
    <property type="entry name" value="Tannase"/>
    <property type="match status" value="2"/>
</dbReference>
<dbReference type="PANTHER" id="PTHR33938">
    <property type="entry name" value="FERULOYL ESTERASE B-RELATED"/>
    <property type="match status" value="1"/>
</dbReference>
<feature type="transmembrane region" description="Helical" evidence="10">
    <location>
        <begin position="568"/>
        <end position="589"/>
    </location>
</feature>
<dbReference type="EC" id="3.1.1.-" evidence="9"/>
<keyword evidence="3" id="KW-0479">Metal-binding</keyword>
<evidence type="ECO:0000256" key="8">
    <source>
        <dbReference type="ARBA" id="ARBA00023242"/>
    </source>
</evidence>
<dbReference type="VEuPathDB" id="FungiDB:SI65_00662"/>
<keyword evidence="7" id="KW-1015">Disulfide bond</keyword>
<dbReference type="STRING" id="573508.A0A1E3BQ18"/>
<evidence type="ECO:0000313" key="13">
    <source>
        <dbReference type="Proteomes" id="UP000094569"/>
    </source>
</evidence>
<keyword evidence="2" id="KW-0719">Serine esterase</keyword>
<evidence type="ECO:0000256" key="4">
    <source>
        <dbReference type="ARBA" id="ARBA00022729"/>
    </source>
</evidence>
<accession>A0A1E3BQ18</accession>
<dbReference type="EMBL" id="JXNT01000001">
    <property type="protein sequence ID" value="ODM23073.1"/>
    <property type="molecule type" value="Genomic_DNA"/>
</dbReference>
<dbReference type="SUPFAM" id="SSF53474">
    <property type="entry name" value="alpha/beta-Hydrolases"/>
    <property type="match status" value="1"/>
</dbReference>
<dbReference type="Pfam" id="PF04082">
    <property type="entry name" value="Fungal_trans"/>
    <property type="match status" value="1"/>
</dbReference>
<dbReference type="OrthoDB" id="3039123at2759"/>
<evidence type="ECO:0000256" key="1">
    <source>
        <dbReference type="ARBA" id="ARBA00006249"/>
    </source>
</evidence>
<dbReference type="GO" id="GO:0030600">
    <property type="term" value="F:feruloyl esterase activity"/>
    <property type="evidence" value="ECO:0007669"/>
    <property type="project" value="UniProtKB-ARBA"/>
</dbReference>
<dbReference type="CDD" id="cd12148">
    <property type="entry name" value="fungal_TF_MHR"/>
    <property type="match status" value="1"/>
</dbReference>
<name>A0A1E3BQ18_ASPCR</name>
<evidence type="ECO:0000256" key="6">
    <source>
        <dbReference type="ARBA" id="ARBA00022837"/>
    </source>
</evidence>
<dbReference type="InterPro" id="IPR011118">
    <property type="entry name" value="Tannase/feruloyl_esterase"/>
</dbReference>
<keyword evidence="10" id="KW-1133">Transmembrane helix</keyword>
<keyword evidence="5 9" id="KW-0378">Hydrolase</keyword>
<comment type="similarity">
    <text evidence="1 9">Belongs to the tannase family.</text>
</comment>
<evidence type="ECO:0000256" key="10">
    <source>
        <dbReference type="SAM" id="Phobius"/>
    </source>
</evidence>
<keyword evidence="8" id="KW-0539">Nucleus</keyword>
<keyword evidence="13" id="KW-1185">Reference proteome</keyword>
<dbReference type="InterPro" id="IPR007219">
    <property type="entry name" value="XnlR_reg_dom"/>
</dbReference>
<dbReference type="AlphaFoldDB" id="A0A1E3BQ18"/>
<organism evidence="12 13">
    <name type="scientific">Aspergillus cristatus</name>
    <name type="common">Chinese Fuzhuan brick tea-fermentation fungus</name>
    <name type="synonym">Eurotium cristatum</name>
    <dbReference type="NCBI Taxonomy" id="573508"/>
    <lineage>
        <taxon>Eukaryota</taxon>
        <taxon>Fungi</taxon>
        <taxon>Dikarya</taxon>
        <taxon>Ascomycota</taxon>
        <taxon>Pezizomycotina</taxon>
        <taxon>Eurotiomycetes</taxon>
        <taxon>Eurotiomycetidae</taxon>
        <taxon>Eurotiales</taxon>
        <taxon>Aspergillaceae</taxon>
        <taxon>Aspergillus</taxon>
        <taxon>Aspergillus subgen. Aspergillus</taxon>
    </lineage>
</organism>
<dbReference type="InterPro" id="IPR029058">
    <property type="entry name" value="AB_hydrolase_fold"/>
</dbReference>
<dbReference type="Proteomes" id="UP000094569">
    <property type="component" value="Unassembled WGS sequence"/>
</dbReference>
<evidence type="ECO:0000256" key="7">
    <source>
        <dbReference type="ARBA" id="ARBA00023157"/>
    </source>
</evidence>
<dbReference type="GO" id="GO:0003677">
    <property type="term" value="F:DNA binding"/>
    <property type="evidence" value="ECO:0007669"/>
    <property type="project" value="InterPro"/>
</dbReference>
<comment type="caution">
    <text evidence="12">The sequence shown here is derived from an EMBL/GenBank/DDBJ whole genome shotgun (WGS) entry which is preliminary data.</text>
</comment>
<keyword evidence="10" id="KW-0472">Membrane</keyword>
<keyword evidence="6" id="KW-0106">Calcium</keyword>